<evidence type="ECO:0000256" key="1">
    <source>
        <dbReference type="SAM" id="MobiDB-lite"/>
    </source>
</evidence>
<feature type="compositionally biased region" description="Basic and acidic residues" evidence="1">
    <location>
        <begin position="181"/>
        <end position="284"/>
    </location>
</feature>
<gene>
    <name evidence="4" type="ORF">AV274_2276</name>
</gene>
<dbReference type="InterPro" id="IPR001715">
    <property type="entry name" value="CH_dom"/>
</dbReference>
<dbReference type="PROSITE" id="PS50021">
    <property type="entry name" value="CH"/>
    <property type="match status" value="1"/>
</dbReference>
<feature type="region of interest" description="Disordered" evidence="1">
    <location>
        <begin position="173"/>
        <end position="366"/>
    </location>
</feature>
<evidence type="ECO:0000313" key="4">
    <source>
        <dbReference type="EMBL" id="OAO15960.1"/>
    </source>
</evidence>
<dbReference type="InterPro" id="IPR036872">
    <property type="entry name" value="CH_dom_sf"/>
</dbReference>
<evidence type="ECO:0000259" key="3">
    <source>
        <dbReference type="PROSITE" id="PS50021"/>
    </source>
</evidence>
<comment type="caution">
    <text evidence="4">The sequence shown here is derived from an EMBL/GenBank/DDBJ whole genome shotgun (WGS) entry which is preliminary data.</text>
</comment>
<feature type="domain" description="Calponin-homology (CH)" evidence="3">
    <location>
        <begin position="44"/>
        <end position="150"/>
    </location>
</feature>
<evidence type="ECO:0000313" key="5">
    <source>
        <dbReference type="Proteomes" id="UP000078348"/>
    </source>
</evidence>
<keyword evidence="2" id="KW-0812">Transmembrane</keyword>
<keyword evidence="2" id="KW-0472">Membrane</keyword>
<name>A0A196SFX3_BLAHN</name>
<protein>
    <submittedName>
        <fullName evidence="4">Dek1-calpain-like protein</fullName>
    </submittedName>
</protein>
<dbReference type="Pfam" id="PF00307">
    <property type="entry name" value="CH"/>
    <property type="match status" value="1"/>
</dbReference>
<sequence length="413" mass="48689">MAEQTAFSDVAAPATSSGRLLKTSEGRERSLSEERIRFLEEEYDYLSGELATWLSALAKKEVSSDLVNSLCDGITLCDIVKTNLPSIPIAEYHTNAEKGSFLGRDNITIFAHSCEKMGIRPEDTLSPAMFDGNQRKEIVNSLLRFAIYGCKAGLKVLTAFRSERMQTFIQSMPGVTASEVDTEKKKAEEEQRKKEEEERKEKEREERKKAEEERLKKLEEDRKKKAEALKQKKVVVSKEEEERKKKSEELRRKIQADLQRLEREEERKRKEKEETRKRQEREEWEKEEQEEQRKEKEREEKRKREEEEWRLAEEEMRKIEEKRKAEEKKEEEKEKPVEKPVEKKVEKMEKKPTLRKRRKEKKVTLKEPVAAQETVQPVAPKEEKSQTMYMVAILLAVILFVGSYVGYKKLLKN</sequence>
<evidence type="ECO:0000256" key="2">
    <source>
        <dbReference type="SAM" id="Phobius"/>
    </source>
</evidence>
<reference evidence="4 5" key="1">
    <citation type="submission" date="2016-05" db="EMBL/GenBank/DDBJ databases">
        <title>Nuclear genome of Blastocystis sp. subtype 1 NandII.</title>
        <authorList>
            <person name="Gentekaki E."/>
            <person name="Curtis B."/>
            <person name="Stairs C."/>
            <person name="Eme L."/>
            <person name="Herman E."/>
            <person name="Klimes V."/>
            <person name="Arias M.C."/>
            <person name="Elias M."/>
            <person name="Hilliou F."/>
            <person name="Klute M."/>
            <person name="Malik S.-B."/>
            <person name="Pightling A."/>
            <person name="Rachubinski R."/>
            <person name="Salas D."/>
            <person name="Schlacht A."/>
            <person name="Suga H."/>
            <person name="Archibald J."/>
            <person name="Ball S.G."/>
            <person name="Clark G."/>
            <person name="Dacks J."/>
            <person name="Van Der Giezen M."/>
            <person name="Tsaousis A."/>
            <person name="Roger A."/>
        </authorList>
    </citation>
    <scope>NUCLEOTIDE SEQUENCE [LARGE SCALE GENOMIC DNA]</scope>
    <source>
        <strain evidence="5">ATCC 50177 / NandII</strain>
    </source>
</reference>
<feature type="compositionally biased region" description="Basic and acidic residues" evidence="1">
    <location>
        <begin position="291"/>
        <end position="352"/>
    </location>
</feature>
<dbReference type="EMBL" id="LXWW01000106">
    <property type="protein sequence ID" value="OAO15960.1"/>
    <property type="molecule type" value="Genomic_DNA"/>
</dbReference>
<organism evidence="4 5">
    <name type="scientific">Blastocystis sp. subtype 1 (strain ATCC 50177 / NandII)</name>
    <dbReference type="NCBI Taxonomy" id="478820"/>
    <lineage>
        <taxon>Eukaryota</taxon>
        <taxon>Sar</taxon>
        <taxon>Stramenopiles</taxon>
        <taxon>Bigyra</taxon>
        <taxon>Opalozoa</taxon>
        <taxon>Opalinata</taxon>
        <taxon>Blastocystidae</taxon>
        <taxon>Blastocystis</taxon>
    </lineage>
</organism>
<proteinExistence type="predicted"/>
<dbReference type="Proteomes" id="UP000078348">
    <property type="component" value="Unassembled WGS sequence"/>
</dbReference>
<keyword evidence="2" id="KW-1133">Transmembrane helix</keyword>
<dbReference type="OrthoDB" id="21595at2759"/>
<keyword evidence="5" id="KW-1185">Reference proteome</keyword>
<dbReference type="AlphaFoldDB" id="A0A196SFX3"/>
<dbReference type="Gene3D" id="1.10.418.10">
    <property type="entry name" value="Calponin-like domain"/>
    <property type="match status" value="1"/>
</dbReference>
<dbReference type="SUPFAM" id="SSF47576">
    <property type="entry name" value="Calponin-homology domain, CH-domain"/>
    <property type="match status" value="1"/>
</dbReference>
<feature type="transmembrane region" description="Helical" evidence="2">
    <location>
        <begin position="388"/>
        <end position="407"/>
    </location>
</feature>
<accession>A0A196SFX3</accession>